<proteinExistence type="predicted"/>
<evidence type="ECO:0000313" key="3">
    <source>
        <dbReference type="Proteomes" id="UP000078546"/>
    </source>
</evidence>
<dbReference type="EMBL" id="FLQV01001256">
    <property type="protein sequence ID" value="SBS99349.1"/>
    <property type="molecule type" value="Genomic_DNA"/>
</dbReference>
<dbReference type="VEuPathDB" id="PlasmoDB:PocGH01_00167200"/>
<protein>
    <submittedName>
        <fullName evidence="2">PIR Superfamily Protein</fullName>
    </submittedName>
</protein>
<accession>A0A1A8X6G7</accession>
<organism evidence="2 3">
    <name type="scientific">Plasmodium ovale curtisi</name>
    <dbReference type="NCBI Taxonomy" id="864141"/>
    <lineage>
        <taxon>Eukaryota</taxon>
        <taxon>Sar</taxon>
        <taxon>Alveolata</taxon>
        <taxon>Apicomplexa</taxon>
        <taxon>Aconoidasida</taxon>
        <taxon>Haemosporida</taxon>
        <taxon>Plasmodiidae</taxon>
        <taxon>Plasmodium</taxon>
        <taxon>Plasmodium (Plasmodium)</taxon>
    </lineage>
</organism>
<sequence>MSTLESKISDIPEFIFYNNLEETTQSTDIDIKEYMNTCNTCIFPSPIESYIRKIIYNYNKLNSYSDESTYSINCRYLKYWLYREKKNYEIENPTKLSDWRNCIPCLWKNLQAKNLNTHGKCDLDYDDLSNAIISMKRELDMFCSIKNHLGNSKEIHTNKEECINFNKKKDYYLNMILIYLSSIPNITYLKPKFFHINNDCSLEKVKTIFSGITCPVEDETKVIKSQDCSSEIEAALSTAAQSYHCEPCPEKCATESLTCNSSYKFTPFGQWLHKRLRSRYILRKNIDNESTHELLESNSRYLDRSLENKEYFIAYETS</sequence>
<evidence type="ECO:0000313" key="2">
    <source>
        <dbReference type="EMBL" id="SBS99349.1"/>
    </source>
</evidence>
<name>A0A1A8X6G7_PLAOA</name>
<evidence type="ECO:0000313" key="1">
    <source>
        <dbReference type="EMBL" id="SBS87860.1"/>
    </source>
</evidence>
<dbReference type="Proteomes" id="UP000078560">
    <property type="component" value="Unassembled WGS sequence"/>
</dbReference>
<reference evidence="2" key="1">
    <citation type="submission" date="2016-05" db="EMBL/GenBank/DDBJ databases">
        <authorList>
            <person name="Lavstsen T."/>
            <person name="Jespersen J.S."/>
        </authorList>
    </citation>
    <scope>NUCLEOTIDE SEQUENCE [LARGE SCALE GENOMIC DNA]</scope>
</reference>
<dbReference type="Proteomes" id="UP000078546">
    <property type="component" value="Unassembled WGS sequence"/>
</dbReference>
<gene>
    <name evidence="2" type="ORF">POVCU1_052230</name>
    <name evidence="1" type="ORF">POVCU2_0044900</name>
</gene>
<dbReference type="AlphaFoldDB" id="A0A1A8X6G7"/>
<dbReference type="EMBL" id="FLQU01000602">
    <property type="protein sequence ID" value="SBS87860.1"/>
    <property type="molecule type" value="Genomic_DNA"/>
</dbReference>
<reference evidence="3 4" key="2">
    <citation type="submission" date="2016-05" db="EMBL/GenBank/DDBJ databases">
        <authorList>
            <person name="Naeem Raeece"/>
        </authorList>
    </citation>
    <scope>NUCLEOTIDE SEQUENCE [LARGE SCALE GENOMIC DNA]</scope>
</reference>
<evidence type="ECO:0000313" key="4">
    <source>
        <dbReference type="Proteomes" id="UP000078560"/>
    </source>
</evidence>